<name>E4X744_OIKDI</name>
<keyword evidence="5" id="KW-0508">mRNA splicing</keyword>
<evidence type="ECO:0000256" key="3">
    <source>
        <dbReference type="ARBA" id="ARBA00022664"/>
    </source>
</evidence>
<feature type="compositionally biased region" description="Basic residues" evidence="7">
    <location>
        <begin position="403"/>
        <end position="426"/>
    </location>
</feature>
<dbReference type="InterPro" id="IPR051372">
    <property type="entry name" value="CWC21"/>
</dbReference>
<feature type="compositionally biased region" description="Basic residues" evidence="7">
    <location>
        <begin position="359"/>
        <end position="392"/>
    </location>
</feature>
<protein>
    <recommendedName>
        <fullName evidence="8">CWF21 domain-containing protein</fullName>
    </recommendedName>
</protein>
<evidence type="ECO:0000256" key="5">
    <source>
        <dbReference type="ARBA" id="ARBA00023187"/>
    </source>
</evidence>
<dbReference type="PANTHER" id="PTHR36562:SF5">
    <property type="entry name" value="SERINE_ARGININE REPETITIVE MATRIX 2"/>
    <property type="match status" value="1"/>
</dbReference>
<dbReference type="InParanoid" id="E4X744"/>
<feature type="domain" description="CWF21" evidence="8">
    <location>
        <begin position="57"/>
        <end position="103"/>
    </location>
</feature>
<accession>E4X744</accession>
<evidence type="ECO:0000256" key="7">
    <source>
        <dbReference type="SAM" id="MobiDB-lite"/>
    </source>
</evidence>
<evidence type="ECO:0000313" key="10">
    <source>
        <dbReference type="Proteomes" id="UP000001307"/>
    </source>
</evidence>
<reference evidence="9" key="1">
    <citation type="journal article" date="2010" name="Science">
        <title>Plasticity of animal genome architecture unmasked by rapid evolution of a pelagic tunicate.</title>
        <authorList>
            <person name="Denoeud F."/>
            <person name="Henriet S."/>
            <person name="Mungpakdee S."/>
            <person name="Aury J.M."/>
            <person name="Da Silva C."/>
            <person name="Brinkmann H."/>
            <person name="Mikhaleva J."/>
            <person name="Olsen L.C."/>
            <person name="Jubin C."/>
            <person name="Canestro C."/>
            <person name="Bouquet J.M."/>
            <person name="Danks G."/>
            <person name="Poulain J."/>
            <person name="Campsteijn C."/>
            <person name="Adamski M."/>
            <person name="Cross I."/>
            <person name="Yadetie F."/>
            <person name="Muffato M."/>
            <person name="Louis A."/>
            <person name="Butcher S."/>
            <person name="Tsagkogeorga G."/>
            <person name="Konrad A."/>
            <person name="Singh S."/>
            <person name="Jensen M.F."/>
            <person name="Cong E.H."/>
            <person name="Eikeseth-Otteraa H."/>
            <person name="Noel B."/>
            <person name="Anthouard V."/>
            <person name="Porcel B.M."/>
            <person name="Kachouri-Lafond R."/>
            <person name="Nishino A."/>
            <person name="Ugolini M."/>
            <person name="Chourrout P."/>
            <person name="Nishida H."/>
            <person name="Aasland R."/>
            <person name="Huzurbazar S."/>
            <person name="Westhof E."/>
            <person name="Delsuc F."/>
            <person name="Lehrach H."/>
            <person name="Reinhardt R."/>
            <person name="Weissenbach J."/>
            <person name="Roy S.W."/>
            <person name="Artiguenave F."/>
            <person name="Postlethwait J.H."/>
            <person name="Manak J.R."/>
            <person name="Thompson E.M."/>
            <person name="Jaillon O."/>
            <person name="Du Pasquier L."/>
            <person name="Boudinot P."/>
            <person name="Liberles D.A."/>
            <person name="Volff J.N."/>
            <person name="Philippe H."/>
            <person name="Lenhard B."/>
            <person name="Roest Crollius H."/>
            <person name="Wincker P."/>
            <person name="Chourrout D."/>
        </authorList>
    </citation>
    <scope>NUCLEOTIDE SEQUENCE [LARGE SCALE GENOMIC DNA]</scope>
</reference>
<feature type="compositionally biased region" description="Basic and acidic residues" evidence="7">
    <location>
        <begin position="206"/>
        <end position="255"/>
    </location>
</feature>
<keyword evidence="4" id="KW-0747">Spliceosome</keyword>
<feature type="region of interest" description="Disordered" evidence="7">
    <location>
        <begin position="202"/>
        <end position="462"/>
    </location>
</feature>
<feature type="compositionally biased region" description="Low complexity" evidence="7">
    <location>
        <begin position="393"/>
        <end position="402"/>
    </location>
</feature>
<sequence length="462" mass="54648">MYNGVGLTTARGSGTNGYVQTNMAFIRKSRLETKVKTDEDIRKMEAMLNRKPNQEILSHQAKRKVEVKVLELREAMEDDGKYDEEEIEAKCVTFREMLLNKEGFLDTVEAKSSRSHETHQLAAQNEMKNKKAFSAFGIREDYTPGAAFTEEYQLARAEDARKRTEAREQEKIERQNRLAKVIVERKQKELADKVKYNWVSSGDEDYEKKKEERKRQKKARQEEKERPKTPEKEVKQERPDSDMETEVKQEREASPKRRSVSPRRRSRSPRKRRSPSPRKRRSRTPKKRRLPSPKKRRSRSPKKKRSRSPKKRHSRSRSKSPRKSRDDDIVAPHIAENIKKSVLKLIPKSEKKSSPERRRERRRSVKSRSRDRRRRSKSRSRSADRRRRRSRSRSSSSSSSSRSRSRSRGRKNNRRSRSRSKKRGRRERSYSSSSSSSSSSSRSRSRGRDNRGRFKRERRSSS</sequence>
<feature type="compositionally biased region" description="Basic residues" evidence="7">
    <location>
        <begin position="453"/>
        <end position="462"/>
    </location>
</feature>
<dbReference type="Proteomes" id="UP000001307">
    <property type="component" value="Unassembled WGS sequence"/>
</dbReference>
<dbReference type="GO" id="GO:0006397">
    <property type="term" value="P:mRNA processing"/>
    <property type="evidence" value="ECO:0007669"/>
    <property type="project" value="UniProtKB-KW"/>
</dbReference>
<dbReference type="Gene3D" id="6.10.140.420">
    <property type="match status" value="1"/>
</dbReference>
<keyword evidence="10" id="KW-1185">Reference proteome</keyword>
<feature type="compositionally biased region" description="Basic residues" evidence="7">
    <location>
        <begin position="256"/>
        <end position="322"/>
    </location>
</feature>
<dbReference type="PANTHER" id="PTHR36562">
    <property type="entry name" value="SERINE/ARGININE REPETITIVE MATRIX 2"/>
    <property type="match status" value="1"/>
</dbReference>
<comment type="subcellular location">
    <subcellularLocation>
        <location evidence="1">Nucleus</location>
    </subcellularLocation>
</comment>
<dbReference type="SMART" id="SM01115">
    <property type="entry name" value="cwf21"/>
    <property type="match status" value="1"/>
</dbReference>
<evidence type="ECO:0000256" key="1">
    <source>
        <dbReference type="ARBA" id="ARBA00004123"/>
    </source>
</evidence>
<dbReference type="EMBL" id="FN653027">
    <property type="protein sequence ID" value="CBY07898.1"/>
    <property type="molecule type" value="Genomic_DNA"/>
</dbReference>
<feature type="compositionally biased region" description="Basic and acidic residues" evidence="7">
    <location>
        <begin position="347"/>
        <end position="358"/>
    </location>
</feature>
<dbReference type="GO" id="GO:0005681">
    <property type="term" value="C:spliceosomal complex"/>
    <property type="evidence" value="ECO:0007669"/>
    <property type="project" value="UniProtKB-KW"/>
</dbReference>
<evidence type="ECO:0000256" key="6">
    <source>
        <dbReference type="ARBA" id="ARBA00023242"/>
    </source>
</evidence>
<dbReference type="InterPro" id="IPR013170">
    <property type="entry name" value="mRNA_splic_Cwf21_dom"/>
</dbReference>
<keyword evidence="6" id="KW-0539">Nucleus</keyword>
<evidence type="ECO:0000313" key="9">
    <source>
        <dbReference type="EMBL" id="CBY07898.1"/>
    </source>
</evidence>
<dbReference type="Pfam" id="PF08312">
    <property type="entry name" value="cwf21"/>
    <property type="match status" value="1"/>
</dbReference>
<evidence type="ECO:0000259" key="8">
    <source>
        <dbReference type="SMART" id="SM01115"/>
    </source>
</evidence>
<dbReference type="AlphaFoldDB" id="E4X744"/>
<feature type="compositionally biased region" description="Low complexity" evidence="7">
    <location>
        <begin position="430"/>
        <end position="442"/>
    </location>
</feature>
<comment type="similarity">
    <text evidence="2">Belongs to the CWC21 family.</text>
</comment>
<dbReference type="OrthoDB" id="10267305at2759"/>
<dbReference type="GO" id="GO:0008380">
    <property type="term" value="P:RNA splicing"/>
    <property type="evidence" value="ECO:0007669"/>
    <property type="project" value="UniProtKB-KW"/>
</dbReference>
<evidence type="ECO:0000256" key="2">
    <source>
        <dbReference type="ARBA" id="ARBA00005954"/>
    </source>
</evidence>
<gene>
    <name evidence="9" type="ORF">GSOID_T00003259001</name>
</gene>
<evidence type="ECO:0000256" key="4">
    <source>
        <dbReference type="ARBA" id="ARBA00022728"/>
    </source>
</evidence>
<keyword evidence="3" id="KW-0507">mRNA processing</keyword>
<proteinExistence type="inferred from homology"/>
<organism evidence="9">
    <name type="scientific">Oikopleura dioica</name>
    <name type="common">Tunicate</name>
    <dbReference type="NCBI Taxonomy" id="34765"/>
    <lineage>
        <taxon>Eukaryota</taxon>
        <taxon>Metazoa</taxon>
        <taxon>Chordata</taxon>
        <taxon>Tunicata</taxon>
        <taxon>Appendicularia</taxon>
        <taxon>Copelata</taxon>
        <taxon>Oikopleuridae</taxon>
        <taxon>Oikopleura</taxon>
    </lineage>
</organism>